<organism evidence="1 2">
    <name type="scientific">Aspergillus nanangensis</name>
    <dbReference type="NCBI Taxonomy" id="2582783"/>
    <lineage>
        <taxon>Eukaryota</taxon>
        <taxon>Fungi</taxon>
        <taxon>Dikarya</taxon>
        <taxon>Ascomycota</taxon>
        <taxon>Pezizomycotina</taxon>
        <taxon>Eurotiomycetes</taxon>
        <taxon>Eurotiomycetidae</taxon>
        <taxon>Eurotiales</taxon>
        <taxon>Aspergillaceae</taxon>
        <taxon>Aspergillus</taxon>
        <taxon>Aspergillus subgen. Circumdati</taxon>
    </lineage>
</organism>
<dbReference type="EMBL" id="VCAU01000141">
    <property type="protein sequence ID" value="KAF9883933.1"/>
    <property type="molecule type" value="Genomic_DNA"/>
</dbReference>
<gene>
    <name evidence="1" type="ORF">FE257_002649</name>
</gene>
<evidence type="ECO:0000313" key="2">
    <source>
        <dbReference type="Proteomes" id="UP001194746"/>
    </source>
</evidence>
<protein>
    <submittedName>
        <fullName evidence="1">Uncharacterized protein</fullName>
    </submittedName>
</protein>
<comment type="caution">
    <text evidence="1">The sequence shown here is derived from an EMBL/GenBank/DDBJ whole genome shotgun (WGS) entry which is preliminary data.</text>
</comment>
<dbReference type="AlphaFoldDB" id="A0AAD4GQ16"/>
<reference evidence="1" key="2">
    <citation type="submission" date="2020-02" db="EMBL/GenBank/DDBJ databases">
        <authorList>
            <person name="Gilchrist C.L.M."/>
            <person name="Chooi Y.-H."/>
        </authorList>
    </citation>
    <scope>NUCLEOTIDE SEQUENCE</scope>
    <source>
        <strain evidence="1">MST-FP2251</strain>
    </source>
</reference>
<accession>A0AAD4GQ16</accession>
<sequence>MLYPAAAVCSYDGGVKASGTLPRVLVGSGAYLQGTLPKDCDQDGQELGGPSGPRGIYMGSISTGDEAALSGGNSAADIIRDISMVPERNYTS</sequence>
<reference evidence="1" key="1">
    <citation type="journal article" date="2019" name="Beilstein J. Org. Chem.">
        <title>Nanangenines: drimane sesquiterpenoids as the dominant metabolite cohort of a novel Australian fungus, Aspergillus nanangensis.</title>
        <authorList>
            <person name="Lacey H.J."/>
            <person name="Gilchrist C.L.M."/>
            <person name="Crombie A."/>
            <person name="Kalaitzis J.A."/>
            <person name="Vuong D."/>
            <person name="Rutledge P.J."/>
            <person name="Turner P."/>
            <person name="Pitt J.I."/>
            <person name="Lacey E."/>
            <person name="Chooi Y.H."/>
            <person name="Piggott A.M."/>
        </authorList>
    </citation>
    <scope>NUCLEOTIDE SEQUENCE</scope>
    <source>
        <strain evidence="1">MST-FP2251</strain>
    </source>
</reference>
<proteinExistence type="predicted"/>
<keyword evidence="2" id="KW-1185">Reference proteome</keyword>
<name>A0AAD4GQ16_ASPNN</name>
<evidence type="ECO:0000313" key="1">
    <source>
        <dbReference type="EMBL" id="KAF9883933.1"/>
    </source>
</evidence>
<dbReference type="Proteomes" id="UP001194746">
    <property type="component" value="Unassembled WGS sequence"/>
</dbReference>